<dbReference type="PANTHER" id="PTHR33603:SF1">
    <property type="entry name" value="RIBOSOMAL RNA LARGE SUBUNIT METHYLTRANSFERASE H"/>
    <property type="match status" value="1"/>
</dbReference>
<dbReference type="AlphaFoldDB" id="A0A2M8LHU2"/>
<protein>
    <recommendedName>
        <fullName evidence="5">Ribosomal RNA large subunit methyltransferase H</fullName>
        <ecNumber evidence="5">2.1.1.177</ecNumber>
    </recommendedName>
    <alternativeName>
        <fullName evidence="5">23S rRNA (pseudouridine1915-N3)-methyltransferase</fullName>
    </alternativeName>
    <alternativeName>
        <fullName evidence="5">23S rRNA m3Psi1915 methyltransferase</fullName>
    </alternativeName>
    <alternativeName>
        <fullName evidence="5">rRNA (pseudouridine-N3-)-methyltransferase RlmH</fullName>
    </alternativeName>
</protein>
<name>A0A2M8LHU2_9BACT</name>
<comment type="subcellular location">
    <subcellularLocation>
        <location evidence="5">Cytoplasm</location>
    </subcellularLocation>
</comment>
<evidence type="ECO:0000313" key="7">
    <source>
        <dbReference type="Proteomes" id="UP000231436"/>
    </source>
</evidence>
<organism evidence="6 7">
    <name type="scientific">Candidatus Uhrbacteria bacterium CG10_big_fil_rev_8_21_14_0_10_48_16</name>
    <dbReference type="NCBI Taxonomy" id="1975038"/>
    <lineage>
        <taxon>Bacteria</taxon>
        <taxon>Candidatus Uhriibacteriota</taxon>
    </lineage>
</organism>
<dbReference type="Pfam" id="PF02590">
    <property type="entry name" value="SPOUT_MTase"/>
    <property type="match status" value="1"/>
</dbReference>
<evidence type="ECO:0000313" key="6">
    <source>
        <dbReference type="EMBL" id="PJE76976.1"/>
    </source>
</evidence>
<feature type="binding site" evidence="5">
    <location>
        <position position="88"/>
    </location>
    <ligand>
        <name>S-adenosyl-L-methionine</name>
        <dbReference type="ChEBI" id="CHEBI:59789"/>
    </ligand>
</feature>
<keyword evidence="3 5" id="KW-0949">S-adenosyl-L-methionine</keyword>
<dbReference type="PANTHER" id="PTHR33603">
    <property type="entry name" value="METHYLTRANSFERASE"/>
    <property type="match status" value="1"/>
</dbReference>
<comment type="subunit">
    <text evidence="5">Homodimer.</text>
</comment>
<dbReference type="CDD" id="cd18081">
    <property type="entry name" value="RlmH-like"/>
    <property type="match status" value="1"/>
</dbReference>
<evidence type="ECO:0000256" key="2">
    <source>
        <dbReference type="ARBA" id="ARBA00022679"/>
    </source>
</evidence>
<dbReference type="Proteomes" id="UP000231436">
    <property type="component" value="Unassembled WGS sequence"/>
</dbReference>
<keyword evidence="2 5" id="KW-0808">Transferase</keyword>
<dbReference type="EC" id="2.1.1.177" evidence="5"/>
<keyword evidence="5" id="KW-0963">Cytoplasm</keyword>
<evidence type="ECO:0000256" key="4">
    <source>
        <dbReference type="ARBA" id="ARBA00038303"/>
    </source>
</evidence>
<evidence type="ECO:0000256" key="1">
    <source>
        <dbReference type="ARBA" id="ARBA00022603"/>
    </source>
</evidence>
<comment type="catalytic activity">
    <reaction evidence="5">
        <text>pseudouridine(1915) in 23S rRNA + S-adenosyl-L-methionine = N(3)-methylpseudouridine(1915) in 23S rRNA + S-adenosyl-L-homocysteine + H(+)</text>
        <dbReference type="Rhea" id="RHEA:42752"/>
        <dbReference type="Rhea" id="RHEA-COMP:10221"/>
        <dbReference type="Rhea" id="RHEA-COMP:10222"/>
        <dbReference type="ChEBI" id="CHEBI:15378"/>
        <dbReference type="ChEBI" id="CHEBI:57856"/>
        <dbReference type="ChEBI" id="CHEBI:59789"/>
        <dbReference type="ChEBI" id="CHEBI:65314"/>
        <dbReference type="ChEBI" id="CHEBI:74486"/>
        <dbReference type="EC" id="2.1.1.177"/>
    </reaction>
</comment>
<sequence length="139" mass="15701">MFRIKIIQVGKMKKGPLKEIGDELIKRLGLFAKIQVIVVKELNEDIVKQDGFTLMLSEDGKTMDSIAFANALPRWSEQGQKELTFIIAGPFGFDRALLAHIDQSLSLSPMTFPHEMAYVILLEQLYRAGTILAGKTYHY</sequence>
<dbReference type="InterPro" id="IPR029028">
    <property type="entry name" value="Alpha/beta_knot_MTases"/>
</dbReference>
<reference evidence="7" key="1">
    <citation type="submission" date="2017-09" db="EMBL/GenBank/DDBJ databases">
        <title>Depth-based differentiation of microbial function through sediment-hosted aquifers and enrichment of novel symbionts in the deep terrestrial subsurface.</title>
        <authorList>
            <person name="Probst A.J."/>
            <person name="Ladd B."/>
            <person name="Jarett J.K."/>
            <person name="Geller-Mcgrath D.E."/>
            <person name="Sieber C.M.K."/>
            <person name="Emerson J.B."/>
            <person name="Anantharaman K."/>
            <person name="Thomas B.C."/>
            <person name="Malmstrom R."/>
            <person name="Stieglmeier M."/>
            <person name="Klingl A."/>
            <person name="Woyke T."/>
            <person name="Ryan C.M."/>
            <person name="Banfield J.F."/>
        </authorList>
    </citation>
    <scope>NUCLEOTIDE SEQUENCE [LARGE SCALE GENOMIC DNA]</scope>
</reference>
<keyword evidence="5" id="KW-0698">rRNA processing</keyword>
<feature type="binding site" evidence="5">
    <location>
        <position position="56"/>
    </location>
    <ligand>
        <name>S-adenosyl-L-methionine</name>
        <dbReference type="ChEBI" id="CHEBI:59789"/>
    </ligand>
</feature>
<gene>
    <name evidence="5" type="primary">rlmH</name>
    <name evidence="6" type="ORF">COV05_02175</name>
</gene>
<dbReference type="InterPro" id="IPR029026">
    <property type="entry name" value="tRNA_m1G_MTases_N"/>
</dbReference>
<dbReference type="GO" id="GO:0005737">
    <property type="term" value="C:cytoplasm"/>
    <property type="evidence" value="ECO:0007669"/>
    <property type="project" value="UniProtKB-SubCell"/>
</dbReference>
<dbReference type="InterPro" id="IPR003742">
    <property type="entry name" value="RlmH-like"/>
</dbReference>
<comment type="similarity">
    <text evidence="4 5">Belongs to the RNA methyltransferase RlmH family.</text>
</comment>
<proteinExistence type="inferred from homology"/>
<dbReference type="HAMAP" id="MF_00658">
    <property type="entry name" value="23SrRNA_methyltr_H"/>
    <property type="match status" value="1"/>
</dbReference>
<keyword evidence="1 5" id="KW-0489">Methyltransferase</keyword>
<dbReference type="PIRSF" id="PIRSF004505">
    <property type="entry name" value="MT_bac"/>
    <property type="match status" value="1"/>
</dbReference>
<comment type="function">
    <text evidence="5">Specifically methylates the pseudouridine at position 1915 (m3Psi1915) in 23S rRNA.</text>
</comment>
<comment type="caution">
    <text evidence="6">The sequence shown here is derived from an EMBL/GenBank/DDBJ whole genome shotgun (WGS) entry which is preliminary data.</text>
</comment>
<evidence type="ECO:0000256" key="5">
    <source>
        <dbReference type="HAMAP-Rule" id="MF_00658"/>
    </source>
</evidence>
<dbReference type="Gene3D" id="3.40.1280.10">
    <property type="match status" value="1"/>
</dbReference>
<dbReference type="SUPFAM" id="SSF75217">
    <property type="entry name" value="alpha/beta knot"/>
    <property type="match status" value="1"/>
</dbReference>
<dbReference type="GO" id="GO:0070038">
    <property type="term" value="F:rRNA (pseudouridine-N3-)-methyltransferase activity"/>
    <property type="evidence" value="ECO:0007669"/>
    <property type="project" value="UniProtKB-UniRule"/>
</dbReference>
<accession>A0A2M8LHU2</accession>
<evidence type="ECO:0000256" key="3">
    <source>
        <dbReference type="ARBA" id="ARBA00022691"/>
    </source>
</evidence>
<feature type="binding site" evidence="5">
    <location>
        <begin position="107"/>
        <end position="112"/>
    </location>
    <ligand>
        <name>S-adenosyl-L-methionine</name>
        <dbReference type="ChEBI" id="CHEBI:59789"/>
    </ligand>
</feature>
<dbReference type="EMBL" id="PFEU01000008">
    <property type="protein sequence ID" value="PJE76976.1"/>
    <property type="molecule type" value="Genomic_DNA"/>
</dbReference>